<evidence type="ECO:0000313" key="3">
    <source>
        <dbReference type="Proteomes" id="UP000624709"/>
    </source>
</evidence>
<dbReference type="Pfam" id="PF14447">
    <property type="entry name" value="Prok-RING_4"/>
    <property type="match status" value="1"/>
</dbReference>
<keyword evidence="3" id="KW-1185">Reference proteome</keyword>
<organism evidence="2 3">
    <name type="scientific">Actinoplanes palleronii</name>
    <dbReference type="NCBI Taxonomy" id="113570"/>
    <lineage>
        <taxon>Bacteria</taxon>
        <taxon>Bacillati</taxon>
        <taxon>Actinomycetota</taxon>
        <taxon>Actinomycetes</taxon>
        <taxon>Micromonosporales</taxon>
        <taxon>Micromonosporaceae</taxon>
        <taxon>Actinoplanes</taxon>
    </lineage>
</organism>
<protein>
    <recommendedName>
        <fullName evidence="1">RING-type domain-containing protein</fullName>
    </recommendedName>
</protein>
<accession>A0ABQ4BT53</accession>
<dbReference type="InterPro" id="IPR001841">
    <property type="entry name" value="Znf_RING"/>
</dbReference>
<dbReference type="Proteomes" id="UP000624709">
    <property type="component" value="Unassembled WGS sequence"/>
</dbReference>
<dbReference type="PROSITE" id="PS50089">
    <property type="entry name" value="ZF_RING_2"/>
    <property type="match status" value="1"/>
</dbReference>
<dbReference type="InterPro" id="IPR003325">
    <property type="entry name" value="TerD"/>
</dbReference>
<gene>
    <name evidence="2" type="ORF">Apa02nite_099730</name>
</gene>
<dbReference type="NCBIfam" id="NF041916">
    <property type="entry name" value="RING_SCO0854"/>
    <property type="match status" value="1"/>
</dbReference>
<dbReference type="InterPro" id="IPR051324">
    <property type="entry name" value="Stress/Tellurium_Resist"/>
</dbReference>
<comment type="caution">
    <text evidence="2">The sequence shown here is derived from an EMBL/GenBank/DDBJ whole genome shotgun (WGS) entry which is preliminary data.</text>
</comment>
<feature type="domain" description="RING-type" evidence="1">
    <location>
        <begin position="113"/>
        <end position="148"/>
    </location>
</feature>
<dbReference type="CDD" id="cd06974">
    <property type="entry name" value="TerD_like"/>
    <property type="match status" value="1"/>
</dbReference>
<dbReference type="PANTHER" id="PTHR32097">
    <property type="entry name" value="CAMP-BINDING PROTEIN 1-RELATED"/>
    <property type="match status" value="1"/>
</dbReference>
<dbReference type="PANTHER" id="PTHR32097:SF18">
    <property type="entry name" value="RING-TYPE DOMAIN-CONTAINING PROTEIN"/>
    <property type="match status" value="1"/>
</dbReference>
<evidence type="ECO:0000259" key="1">
    <source>
        <dbReference type="PROSITE" id="PS50089"/>
    </source>
</evidence>
<name>A0ABQ4BT53_9ACTN</name>
<dbReference type="EMBL" id="BOMS01000192">
    <property type="protein sequence ID" value="GIE73865.1"/>
    <property type="molecule type" value="Genomic_DNA"/>
</dbReference>
<evidence type="ECO:0000313" key="2">
    <source>
        <dbReference type="EMBL" id="GIE73865.1"/>
    </source>
</evidence>
<sequence>MATVVLRRTGRVTVIGTGQAPEDGAEWSVALEADLAARGWLMHDELRKATARLPVTVRVRWADWLLAVLDEDTGADRPLVPLYRSFPDTPRDPAAVFVRRLLTHLFAVPGAPCVLCGRDEIGSPLDPCGHPVCPACFPAEQVSGCPICGRRLTSGNSYLTPVAPPPTSRPGNPLDEELPPIRVAGLETDPYAAAVELRDQLIARPGALNDRDRADLRALIAVTVPGRLDWLPEVVPGRETHALVLAWALRESPQVVATVAARWDTVTDVARTLWAYSDGDPGLVELTSRVRALPRALRRAVLAHLDSRGAVNAAEDMLRHATVWKRLGERLHPYEKMRNHPAAAVAFAALRGTRAARSGALGRAIVEQAGDQLDVSAHADGTVSVRLRSHASLVEQALAGGDVPAAARLLTRRPGDLWRRLDHLLRTAGDAPAALAAVTSALHETAPRVSPGVLAAAAAQLSHRAATVRASPADVAVVKRSRAGALAARRARDLAAVPLVTGLDDVLRDAARRHGAFSAVPETSLSPAVADLSPAVADLSAAVAEPPAAPSEGLSLVGGRPGPGMPRRVFFPRGGVVTTWTEPENRATLPAPVTATVRAIVDGELTGRASALPRFDLAVLDGALADVPAPVRERAGSAQLAGWPRGSVRTLPSAGILRLFLHWEEPEKTRVDLDLSCAFFGADWRRAGYCDFSRLRFAGDAAIHSGDLTSAPAPLGATEYLDLDIDLLVAAGARYAVPMIFSFNAVPFEALTSAIAGLMLPLRGGEQFDAARVAQRFDLHGDARMMMPFVVDLERRHLLWTDLTLPASADYYDVGRFGDQLARAAADQQEHFLGGHRATVLDVLAWHAAARADRILVTHADGTCTEVPASPAAIRAAAARPSGDGPLEAGPGLTMLAGAVDATGLDGLVPGAGSVALTVTGRPGSRWTALSTLDMMGELPPA</sequence>
<reference evidence="2 3" key="1">
    <citation type="submission" date="2021-01" db="EMBL/GenBank/DDBJ databases">
        <title>Whole genome shotgun sequence of Actinoplanes palleronii NBRC 14916.</title>
        <authorList>
            <person name="Komaki H."/>
            <person name="Tamura T."/>
        </authorList>
    </citation>
    <scope>NUCLEOTIDE SEQUENCE [LARGE SCALE GENOMIC DNA]</scope>
    <source>
        <strain evidence="2 3">NBRC 14916</strain>
    </source>
</reference>
<proteinExistence type="predicted"/>